<dbReference type="EMBL" id="QGDL01000002">
    <property type="protein sequence ID" value="PWJ31499.1"/>
    <property type="molecule type" value="Genomic_DNA"/>
</dbReference>
<evidence type="ECO:0000256" key="7">
    <source>
        <dbReference type="ARBA" id="ARBA00023136"/>
    </source>
</evidence>
<keyword evidence="2" id="KW-0813">Transport</keyword>
<comment type="caution">
    <text evidence="11">The sequence shown here is derived from an EMBL/GenBank/DDBJ whole genome shotgun (WGS) entry which is preliminary data.</text>
</comment>
<keyword evidence="6 9" id="KW-1133">Transmembrane helix</keyword>
<evidence type="ECO:0000256" key="2">
    <source>
        <dbReference type="ARBA" id="ARBA00022448"/>
    </source>
</evidence>
<keyword evidence="12" id="KW-1185">Reference proteome</keyword>
<evidence type="ECO:0000313" key="11">
    <source>
        <dbReference type="EMBL" id="PWJ31499.1"/>
    </source>
</evidence>
<dbReference type="OrthoDB" id="2053540at2"/>
<keyword evidence="4" id="KW-0997">Cell inner membrane</keyword>
<dbReference type="InterPro" id="IPR007387">
    <property type="entry name" value="TRAP_DctQ"/>
</dbReference>
<reference evidence="11 12" key="1">
    <citation type="submission" date="2018-05" db="EMBL/GenBank/DDBJ databases">
        <title>The Hungate 1000. A catalogue of reference genomes from the rumen microbiome.</title>
        <authorList>
            <person name="Kelly W."/>
        </authorList>
    </citation>
    <scope>NUCLEOTIDE SEQUENCE [LARGE SCALE GENOMIC DNA]</scope>
    <source>
        <strain evidence="11 12">NLAE-zl-C242</strain>
    </source>
</reference>
<protein>
    <submittedName>
        <fullName evidence="11">TRAP-type C4-dicarboxylate transport system permease small subunit</fullName>
    </submittedName>
</protein>
<comment type="subcellular location">
    <subcellularLocation>
        <location evidence="1">Cell inner membrane</location>
        <topology evidence="1">Multi-pass membrane protein</topology>
    </subcellularLocation>
</comment>
<organism evidence="11 12">
    <name type="scientific">Faecalicatena orotica</name>
    <dbReference type="NCBI Taxonomy" id="1544"/>
    <lineage>
        <taxon>Bacteria</taxon>
        <taxon>Bacillati</taxon>
        <taxon>Bacillota</taxon>
        <taxon>Clostridia</taxon>
        <taxon>Lachnospirales</taxon>
        <taxon>Lachnospiraceae</taxon>
        <taxon>Faecalicatena</taxon>
    </lineage>
</organism>
<feature type="transmembrane region" description="Helical" evidence="9">
    <location>
        <begin position="14"/>
        <end position="41"/>
    </location>
</feature>
<dbReference type="RefSeq" id="WP_109730192.1">
    <property type="nucleotide sequence ID" value="NZ_BAAACK010000006.1"/>
</dbReference>
<evidence type="ECO:0000259" key="10">
    <source>
        <dbReference type="Pfam" id="PF04290"/>
    </source>
</evidence>
<dbReference type="GO" id="GO:0005886">
    <property type="term" value="C:plasma membrane"/>
    <property type="evidence" value="ECO:0007669"/>
    <property type="project" value="UniProtKB-SubCell"/>
</dbReference>
<feature type="transmembrane region" description="Helical" evidence="9">
    <location>
        <begin position="89"/>
        <end position="108"/>
    </location>
</feature>
<feature type="transmembrane region" description="Helical" evidence="9">
    <location>
        <begin position="128"/>
        <end position="148"/>
    </location>
</feature>
<evidence type="ECO:0000256" key="5">
    <source>
        <dbReference type="ARBA" id="ARBA00022692"/>
    </source>
</evidence>
<name>A0A2Y9BB10_9FIRM</name>
<accession>A0A2Y9BB10</accession>
<keyword evidence="3" id="KW-1003">Cell membrane</keyword>
<dbReference type="AlphaFoldDB" id="A0A2Y9BB10"/>
<proteinExistence type="inferred from homology"/>
<dbReference type="InterPro" id="IPR055348">
    <property type="entry name" value="DctQ"/>
</dbReference>
<evidence type="ECO:0000256" key="9">
    <source>
        <dbReference type="SAM" id="Phobius"/>
    </source>
</evidence>
<keyword evidence="5 9" id="KW-0812">Transmembrane</keyword>
<dbReference type="Proteomes" id="UP000245845">
    <property type="component" value="Unassembled WGS sequence"/>
</dbReference>
<sequence length="166" mass="18838">MEAFKKAGKKIMDFLGYFVPSVTFTVIFVVFMVSIICRYFLKQPVTWSYEISVLGYMWTMFFGVGQAIKADEHVVFGLVYDTLKPRGQFICMVVYNVALVILLAITFIPCCRTLLGKQMVTGVLKLPYTVIFAPFIYMLAEMIIRSALKIAEAFKTYKESQGGAKL</sequence>
<evidence type="ECO:0000256" key="6">
    <source>
        <dbReference type="ARBA" id="ARBA00022989"/>
    </source>
</evidence>
<keyword evidence="7 9" id="KW-0472">Membrane</keyword>
<comment type="similarity">
    <text evidence="8">Belongs to the TRAP transporter small permease family.</text>
</comment>
<evidence type="ECO:0000313" key="12">
    <source>
        <dbReference type="Proteomes" id="UP000245845"/>
    </source>
</evidence>
<evidence type="ECO:0000256" key="3">
    <source>
        <dbReference type="ARBA" id="ARBA00022475"/>
    </source>
</evidence>
<evidence type="ECO:0000256" key="1">
    <source>
        <dbReference type="ARBA" id="ARBA00004429"/>
    </source>
</evidence>
<feature type="domain" description="Tripartite ATP-independent periplasmic transporters DctQ component" evidence="10">
    <location>
        <begin position="27"/>
        <end position="155"/>
    </location>
</feature>
<evidence type="ECO:0000256" key="8">
    <source>
        <dbReference type="ARBA" id="ARBA00038436"/>
    </source>
</evidence>
<dbReference type="PANTHER" id="PTHR35011">
    <property type="entry name" value="2,3-DIKETO-L-GULONATE TRAP TRANSPORTER SMALL PERMEASE PROTEIN YIAM"/>
    <property type="match status" value="1"/>
</dbReference>
<feature type="transmembrane region" description="Helical" evidence="9">
    <location>
        <begin position="47"/>
        <end position="68"/>
    </location>
</feature>
<dbReference type="Pfam" id="PF04290">
    <property type="entry name" value="DctQ"/>
    <property type="match status" value="1"/>
</dbReference>
<evidence type="ECO:0000256" key="4">
    <source>
        <dbReference type="ARBA" id="ARBA00022519"/>
    </source>
</evidence>
<gene>
    <name evidence="11" type="ORF">A8806_102357</name>
</gene>